<evidence type="ECO:0000313" key="2">
    <source>
        <dbReference type="EMBL" id="OTF71612.1"/>
    </source>
</evidence>
<feature type="region of interest" description="Disordered" evidence="1">
    <location>
        <begin position="1"/>
        <end position="23"/>
    </location>
</feature>
<accession>A0A1Y3AT12</accession>
<keyword evidence="3" id="KW-1185">Reference proteome</keyword>
<comment type="caution">
    <text evidence="2">The sequence shown here is derived from an EMBL/GenBank/DDBJ whole genome shotgun (WGS) entry which is preliminary data.</text>
</comment>
<dbReference type="Proteomes" id="UP000194236">
    <property type="component" value="Unassembled WGS sequence"/>
</dbReference>
<dbReference type="AlphaFoldDB" id="A0A1Y3AT12"/>
<gene>
    <name evidence="2" type="ORF">BLA29_013341</name>
</gene>
<protein>
    <submittedName>
        <fullName evidence="2">Carnitine deficiency-associated protein 3-like protein</fullName>
    </submittedName>
</protein>
<organism evidence="2 3">
    <name type="scientific">Euroglyphus maynei</name>
    <name type="common">Mayne's house dust mite</name>
    <dbReference type="NCBI Taxonomy" id="6958"/>
    <lineage>
        <taxon>Eukaryota</taxon>
        <taxon>Metazoa</taxon>
        <taxon>Ecdysozoa</taxon>
        <taxon>Arthropoda</taxon>
        <taxon>Chelicerata</taxon>
        <taxon>Arachnida</taxon>
        <taxon>Acari</taxon>
        <taxon>Acariformes</taxon>
        <taxon>Sarcoptiformes</taxon>
        <taxon>Astigmata</taxon>
        <taxon>Psoroptidia</taxon>
        <taxon>Analgoidea</taxon>
        <taxon>Pyroglyphidae</taxon>
        <taxon>Pyroglyphinae</taxon>
        <taxon>Euroglyphus</taxon>
    </lineage>
</organism>
<evidence type="ECO:0000313" key="3">
    <source>
        <dbReference type="Proteomes" id="UP000194236"/>
    </source>
</evidence>
<evidence type="ECO:0000256" key="1">
    <source>
        <dbReference type="SAM" id="MobiDB-lite"/>
    </source>
</evidence>
<dbReference type="OrthoDB" id="10604508at2759"/>
<name>A0A1Y3AT12_EURMA</name>
<sequence>MSGDLDDFFAKKDKKKKKSKGISSEDFVQKYEFKCKENESRDNTSGHLLSNLESFVQIL</sequence>
<dbReference type="EMBL" id="MUJZ01060119">
    <property type="protein sequence ID" value="OTF71612.1"/>
    <property type="molecule type" value="Genomic_DNA"/>
</dbReference>
<reference evidence="2 3" key="1">
    <citation type="submission" date="2017-03" db="EMBL/GenBank/DDBJ databases">
        <title>Genome Survey of Euroglyphus maynei.</title>
        <authorList>
            <person name="Arlian L.G."/>
            <person name="Morgan M.S."/>
            <person name="Rider S.D."/>
        </authorList>
    </citation>
    <scope>NUCLEOTIDE SEQUENCE [LARGE SCALE GENOMIC DNA]</scope>
    <source>
        <strain evidence="2">Arlian Lab</strain>
        <tissue evidence="2">Whole body</tissue>
    </source>
</reference>
<proteinExistence type="predicted"/>